<feature type="transmembrane region" description="Helical" evidence="1">
    <location>
        <begin position="229"/>
        <end position="247"/>
    </location>
</feature>
<proteinExistence type="predicted"/>
<reference evidence="2" key="1">
    <citation type="journal article" date="2013" name="J. Eukaryot. Microbiol.">
        <title>Tracing patterns of chloroplast evolution in euglenoids: contributions from Colacium vesiculosum and Strombomonas acuminata (Euglenophyta).</title>
        <authorList>
            <person name="Wiegert K.E."/>
            <person name="Bennett M.S."/>
            <person name="Triemer R.E."/>
        </authorList>
    </citation>
    <scope>NUCLEOTIDE SEQUENCE</scope>
</reference>
<dbReference type="AlphaFoldDB" id="I6NIS0"/>
<accession>I6NIS0</accession>
<keyword evidence="1" id="KW-0812">Transmembrane</keyword>
<keyword evidence="2" id="KW-0934">Plastid</keyword>
<dbReference type="EMBL" id="JN674636">
    <property type="protein sequence ID" value="AEW12965.1"/>
    <property type="molecule type" value="Genomic_DNA"/>
</dbReference>
<protein>
    <submittedName>
        <fullName evidence="2">Uncharacterized protein</fullName>
    </submittedName>
</protein>
<geneLocation type="chloroplast" evidence="2"/>
<keyword evidence="1" id="KW-0472">Membrane</keyword>
<evidence type="ECO:0000256" key="1">
    <source>
        <dbReference type="SAM" id="Phobius"/>
    </source>
</evidence>
<keyword evidence="1" id="KW-1133">Transmembrane helix</keyword>
<organism evidence="2">
    <name type="scientific">Colacium vesiculosum</name>
    <dbReference type="NCBI Taxonomy" id="102910"/>
    <lineage>
        <taxon>Eukaryota</taxon>
        <taxon>Discoba</taxon>
        <taxon>Euglenozoa</taxon>
        <taxon>Euglenida</taxon>
        <taxon>Spirocuta</taxon>
        <taxon>Euglenophyceae</taxon>
        <taxon>Euglenales</taxon>
        <taxon>Euglenaceae</taxon>
        <taxon>Colacium</taxon>
    </lineage>
</organism>
<evidence type="ECO:0000313" key="2">
    <source>
        <dbReference type="EMBL" id="AEW12965.1"/>
    </source>
</evidence>
<feature type="transmembrane region" description="Helical" evidence="1">
    <location>
        <begin position="172"/>
        <end position="190"/>
    </location>
</feature>
<sequence length="347" mass="39989">MKNIMKKNIMKKKIIIKITKYFNVTKKMKLVTKTRWKNHHRIDIRNLLKKRRRLLRKKNQGLRKKVVNKNLKEKQELSQPMPRESQFFQGHNYTRLLEFAHSIPVFSIYKNILDSDFRYKDLLSSYGPFVYAPYIPVQKTEDLIKMLNYGVSHVSKHGVFDNRQRSFNVTNIFTVLAMLTVSAIGLFYLSKTILGPVQLLNAAIPEDLKKSFQGKVFKLLKRRLKGHPIATGVIVVGGIIIVLCFTYHNPPKPPRPGNPIISPIADICQRLQDLFLQGKIEALRPGVLKEMELDNVVMSPYWPTVEEARELGILDEENRVIGFICDCLSGPFIFGIKERPGGYCPPV</sequence>
<name>I6NIS0_9EUGL</name>
<keyword evidence="2" id="KW-0150">Chloroplast</keyword>